<evidence type="ECO:0000256" key="3">
    <source>
        <dbReference type="SAM" id="Phobius"/>
    </source>
</evidence>
<proteinExistence type="predicted"/>
<evidence type="ECO:0000313" key="5">
    <source>
        <dbReference type="Proteomes" id="UP000254925"/>
    </source>
</evidence>
<dbReference type="OrthoDB" id="8003401at2"/>
<keyword evidence="3" id="KW-0812">Transmembrane</keyword>
<dbReference type="EMBL" id="QQBB01000001">
    <property type="protein sequence ID" value="RDI62524.1"/>
    <property type="molecule type" value="Genomic_DNA"/>
</dbReference>
<organism evidence="4 5">
    <name type="scientific">Microvirga subterranea</name>
    <dbReference type="NCBI Taxonomy" id="186651"/>
    <lineage>
        <taxon>Bacteria</taxon>
        <taxon>Pseudomonadati</taxon>
        <taxon>Pseudomonadota</taxon>
        <taxon>Alphaproteobacteria</taxon>
        <taxon>Hyphomicrobiales</taxon>
        <taxon>Methylobacteriaceae</taxon>
        <taxon>Microvirga</taxon>
    </lineage>
</organism>
<evidence type="ECO:0000256" key="1">
    <source>
        <dbReference type="SAM" id="Coils"/>
    </source>
</evidence>
<comment type="caution">
    <text evidence="4">The sequence shown here is derived from an EMBL/GenBank/DDBJ whole genome shotgun (WGS) entry which is preliminary data.</text>
</comment>
<feature type="region of interest" description="Disordered" evidence="2">
    <location>
        <begin position="448"/>
        <end position="491"/>
    </location>
</feature>
<evidence type="ECO:0000256" key="2">
    <source>
        <dbReference type="SAM" id="MobiDB-lite"/>
    </source>
</evidence>
<reference evidence="4 5" key="1">
    <citation type="submission" date="2018-07" db="EMBL/GenBank/DDBJ databases">
        <title>Genomic Encyclopedia of Type Strains, Phase IV (KMG-IV): sequencing the most valuable type-strain genomes for metagenomic binning, comparative biology and taxonomic classification.</title>
        <authorList>
            <person name="Goeker M."/>
        </authorList>
    </citation>
    <scope>NUCLEOTIDE SEQUENCE [LARGE SCALE GENOMIC DNA]</scope>
    <source>
        <strain evidence="4 5">DSM 14364</strain>
    </source>
</reference>
<feature type="region of interest" description="Disordered" evidence="2">
    <location>
        <begin position="1"/>
        <end position="27"/>
    </location>
</feature>
<keyword evidence="5" id="KW-1185">Reference proteome</keyword>
<keyword evidence="3" id="KW-0472">Membrane</keyword>
<gene>
    <name evidence="4" type="ORF">DES45_101794</name>
</gene>
<feature type="transmembrane region" description="Helical" evidence="3">
    <location>
        <begin position="26"/>
        <end position="47"/>
    </location>
</feature>
<protein>
    <submittedName>
        <fullName evidence="4">Uncharacterized protein</fullName>
    </submittedName>
</protein>
<feature type="coiled-coil region" evidence="1">
    <location>
        <begin position="180"/>
        <end position="207"/>
    </location>
</feature>
<keyword evidence="3" id="KW-1133">Transmembrane helix</keyword>
<sequence length="580" mass="60275">MTGRDHSMAPVRSRGQRPSRPRSTSALVHGGSTAALLIALVGIPMGAGPKAEGMAAASSGAPSIGPAPGAQISPGLVPDDVAALLPLLMTSPERRHFAAELEAALRLGRLEEAERQLKVAIETGTLAIVLSDRLQEPSLLAALQTLDLKPEPGAAPKESEVGNAPDANCSVAAAQPGPDVSELQAALEQEKAQSNAALKELSGVSEELSKAQQAREAEAASAAAAIAKSRELEAALQQQREGGDARRQDLELELTNLRKDFEVLQAQRDRAEGDHAAAVADAQAALARERERSEAAAHELAVLKDEIGGLKAARDSDTGATTAKMTDLEESLRRERERADAAMNDLAALRKETSDREALAAREAAADLASLSEALAQERSRADAVTRELADATDALQAAQEAHMSGPAPLLFRLAADAAPLRIGEGPRAEAEPPPPAQPIQVAAAGMAPGFDQPVPAPSSPADTVASLPGSSPKAVPDRIAPQSGIAPVAPPATEDRLVRRADALIRSGDVSGARLLLERSMEAGNAQAAFRLAETFDPNVLSGLGAFGIRPDPARARDLYARALALGIRQAGERMQALK</sequence>
<dbReference type="AlphaFoldDB" id="A0A370I004"/>
<keyword evidence="1" id="KW-0175">Coiled coil</keyword>
<accession>A0A370I004</accession>
<name>A0A370I004_9HYPH</name>
<feature type="coiled-coil region" evidence="1">
    <location>
        <begin position="247"/>
        <end position="402"/>
    </location>
</feature>
<dbReference type="Proteomes" id="UP000254925">
    <property type="component" value="Unassembled WGS sequence"/>
</dbReference>
<evidence type="ECO:0000313" key="4">
    <source>
        <dbReference type="EMBL" id="RDI62524.1"/>
    </source>
</evidence>
<dbReference type="RefSeq" id="WP_114768633.1">
    <property type="nucleotide sequence ID" value="NZ_QQBB01000001.1"/>
</dbReference>